<keyword evidence="1" id="KW-0472">Membrane</keyword>
<evidence type="ECO:0000313" key="3">
    <source>
        <dbReference type="Proteomes" id="UP000694257"/>
    </source>
</evidence>
<organism evidence="2 3">
    <name type="scientific">Nocardia iowensis</name>
    <dbReference type="NCBI Taxonomy" id="204891"/>
    <lineage>
        <taxon>Bacteria</taxon>
        <taxon>Bacillati</taxon>
        <taxon>Actinomycetota</taxon>
        <taxon>Actinomycetes</taxon>
        <taxon>Mycobacteriales</taxon>
        <taxon>Nocardiaceae</taxon>
        <taxon>Nocardia</taxon>
    </lineage>
</organism>
<dbReference type="Proteomes" id="UP000694257">
    <property type="component" value="Chromosome"/>
</dbReference>
<dbReference type="RefSeq" id="WP_218477281.1">
    <property type="nucleotide sequence ID" value="NZ_BAABJN010000015.1"/>
</dbReference>
<dbReference type="EMBL" id="CP078145">
    <property type="protein sequence ID" value="QXN94651.1"/>
    <property type="molecule type" value="Genomic_DNA"/>
</dbReference>
<feature type="transmembrane region" description="Helical" evidence="1">
    <location>
        <begin position="20"/>
        <end position="44"/>
    </location>
</feature>
<proteinExistence type="predicted"/>
<feature type="transmembrane region" description="Helical" evidence="1">
    <location>
        <begin position="319"/>
        <end position="338"/>
    </location>
</feature>
<keyword evidence="3" id="KW-1185">Reference proteome</keyword>
<sequence length="652" mass="69601">MSSYLLATDQGSVLEPLTTIICVLLNLEFIGYLTIQTTAIWLIGEVYELRWLDWAAKATQGGLEDLASVLGHPIVMTAAATVGAFCVAWFIARGFQAKAARQVAVMLAVAVLGPVLLADPLAPVYGPMMQGRDVGVSVAAGLSGDSAPNPLGVMADLQAGMADLLRLQVQIHNFGHSVDRNESCRMVWSSAVLAGDADAVKEGMRTCGDSAAFASAQNPTMGQVGTGLLLLFFAVGQLLFAGYTSYNVLRAGLDGLFYVAKAIVGVTVGGYIYGAPQTGLIKDGLGFLTAILKVASVLIFSALYLRIQTNMARNAEGQVIAVLFMATLIQFVAIVQMWRLREGLNRGADWFSDRFASAIQGGGAVAGSGGGRALGMGPESAAIPGLGFLAALTALNTLNASPALGWLWAGTPNPLNPLSRKKKTIDTINAQRFPWQLQEAKMQHLSRMGAIEEARERAANDGGFDTALGVASAYERLLDLEVSNELRIGMLEVSGATRAAARAARIAASVESRSNKRNMMGYDPVQRAIASALAIDGHAEYADPTALAARAVVSARFAEASSRVSDPAKVNEAQAAYFLANPDRKRKDWEKLNDETRWEIGRRAAQAHSLAAYNYYLEPSDINLRMLQQTTNRLSTLDHLDIGTEGKDPWDE</sequence>
<protein>
    <recommendedName>
        <fullName evidence="4">Integral membrane protein</fullName>
    </recommendedName>
</protein>
<feature type="transmembrane region" description="Helical" evidence="1">
    <location>
        <begin position="224"/>
        <end position="243"/>
    </location>
</feature>
<feature type="transmembrane region" description="Helical" evidence="1">
    <location>
        <begin position="255"/>
        <end position="273"/>
    </location>
</feature>
<name>A0ABX8S417_NOCIO</name>
<evidence type="ECO:0008006" key="4">
    <source>
        <dbReference type="Google" id="ProtNLM"/>
    </source>
</evidence>
<feature type="transmembrane region" description="Helical" evidence="1">
    <location>
        <begin position="285"/>
        <end position="307"/>
    </location>
</feature>
<evidence type="ECO:0000256" key="1">
    <source>
        <dbReference type="SAM" id="Phobius"/>
    </source>
</evidence>
<keyword evidence="1" id="KW-1133">Transmembrane helix</keyword>
<gene>
    <name evidence="2" type="ORF">KV110_17315</name>
</gene>
<evidence type="ECO:0000313" key="2">
    <source>
        <dbReference type="EMBL" id="QXN94651.1"/>
    </source>
</evidence>
<feature type="transmembrane region" description="Helical" evidence="1">
    <location>
        <begin position="70"/>
        <end position="91"/>
    </location>
</feature>
<reference evidence="2 3" key="1">
    <citation type="submission" date="2021-07" db="EMBL/GenBank/DDBJ databases">
        <title>Whole Genome Sequence of Nocardia Iowensis.</title>
        <authorList>
            <person name="Lamm A."/>
            <person name="Collins-Fairclough A.M."/>
            <person name="Bunk B."/>
            <person name="Sproer C."/>
        </authorList>
    </citation>
    <scope>NUCLEOTIDE SEQUENCE [LARGE SCALE GENOMIC DNA]</scope>
    <source>
        <strain evidence="2 3">NRRL 5646</strain>
    </source>
</reference>
<accession>A0ABX8S417</accession>
<keyword evidence="1" id="KW-0812">Transmembrane</keyword>
<feature type="transmembrane region" description="Helical" evidence="1">
    <location>
        <begin position="103"/>
        <end position="122"/>
    </location>
</feature>